<dbReference type="PANTHER" id="PTHR47245:SF2">
    <property type="entry name" value="PEPTIDYL-PROLYL CIS-TRANS ISOMERASE HP_0175-RELATED"/>
    <property type="match status" value="1"/>
</dbReference>
<dbReference type="PANTHER" id="PTHR47245">
    <property type="entry name" value="PEPTIDYLPROLYL ISOMERASE"/>
    <property type="match status" value="1"/>
</dbReference>
<evidence type="ECO:0000313" key="2">
    <source>
        <dbReference type="EMBL" id="PIW97027.1"/>
    </source>
</evidence>
<dbReference type="InterPro" id="IPR027304">
    <property type="entry name" value="Trigger_fact/SurA_dom_sf"/>
</dbReference>
<dbReference type="Gene3D" id="1.10.4030.10">
    <property type="entry name" value="Porin chaperone SurA, peptide-binding domain"/>
    <property type="match status" value="1"/>
</dbReference>
<gene>
    <name evidence="2" type="ORF">COZ82_01790</name>
</gene>
<dbReference type="AlphaFoldDB" id="A0A2M7IP00"/>
<comment type="caution">
    <text evidence="2">The sequence shown here is derived from an EMBL/GenBank/DDBJ whole genome shotgun (WGS) entry which is preliminary data.</text>
</comment>
<dbReference type="Pfam" id="PF13623">
    <property type="entry name" value="SurA_N_2"/>
    <property type="match status" value="1"/>
</dbReference>
<evidence type="ECO:0000256" key="1">
    <source>
        <dbReference type="SAM" id="Phobius"/>
    </source>
</evidence>
<sequence length="300" mass="32884">MDGNNKNDENKSDDQVADVITGNENAWTEEVNNKVEVPVEKAEVVAEITENEAGEEIIPTNVSPKSALPLKQYVIAAVMIAVIGMVLWYGLEKQERVKTGVFDKIEGLVKTAKPVATVNGIKISKEQYEKNREQIIASAKQQGLDVSDAKVQSEIDAQAIDVLVNTELLRQAAKTAGVVVTPEQIESRYQEIVTSVGGVDELAQKMTELNVDENSLRSDIEGEILIKTYLTDAVDISTIKIEESEIKTAYENASDTGASLPPLEEVASQIEAQLKAVKEQDLIKTFIETLKEKAEIEITI</sequence>
<proteinExistence type="predicted"/>
<keyword evidence="1" id="KW-1133">Transmembrane helix</keyword>
<keyword evidence="1" id="KW-0812">Transmembrane</keyword>
<keyword evidence="1" id="KW-0472">Membrane</keyword>
<feature type="transmembrane region" description="Helical" evidence="1">
    <location>
        <begin position="73"/>
        <end position="91"/>
    </location>
</feature>
<name>A0A2M7IP00_9BACT</name>
<reference evidence="3" key="1">
    <citation type="submission" date="2017-09" db="EMBL/GenBank/DDBJ databases">
        <title>Depth-based differentiation of microbial function through sediment-hosted aquifers and enrichment of novel symbionts in the deep terrestrial subsurface.</title>
        <authorList>
            <person name="Probst A.J."/>
            <person name="Ladd B."/>
            <person name="Jarett J.K."/>
            <person name="Geller-Mcgrath D.E."/>
            <person name="Sieber C.M.K."/>
            <person name="Emerson J.B."/>
            <person name="Anantharaman K."/>
            <person name="Thomas B.C."/>
            <person name="Malmstrom R."/>
            <person name="Stieglmeier M."/>
            <person name="Klingl A."/>
            <person name="Woyke T."/>
            <person name="Ryan C.M."/>
            <person name="Banfield J.F."/>
        </authorList>
    </citation>
    <scope>NUCLEOTIDE SEQUENCE [LARGE SCALE GENOMIC DNA]</scope>
</reference>
<dbReference type="SUPFAM" id="SSF109998">
    <property type="entry name" value="Triger factor/SurA peptide-binding domain-like"/>
    <property type="match status" value="1"/>
</dbReference>
<dbReference type="Proteomes" id="UP000230837">
    <property type="component" value="Unassembled WGS sequence"/>
</dbReference>
<evidence type="ECO:0000313" key="3">
    <source>
        <dbReference type="Proteomes" id="UP000230837"/>
    </source>
</evidence>
<organism evidence="2 3">
    <name type="scientific">Candidatus Kaiserbacteria bacterium CG_4_8_14_3_um_filter_38_9</name>
    <dbReference type="NCBI Taxonomy" id="1974599"/>
    <lineage>
        <taxon>Bacteria</taxon>
        <taxon>Candidatus Kaiseribacteriota</taxon>
    </lineage>
</organism>
<dbReference type="EMBL" id="PFHR01000098">
    <property type="protein sequence ID" value="PIW97027.1"/>
    <property type="molecule type" value="Genomic_DNA"/>
</dbReference>
<dbReference type="InterPro" id="IPR050245">
    <property type="entry name" value="PrsA_foldase"/>
</dbReference>
<accession>A0A2M7IP00</accession>
<protein>
    <submittedName>
        <fullName evidence="2">Uncharacterized protein</fullName>
    </submittedName>
</protein>